<feature type="domain" description="DUF4200" evidence="4">
    <location>
        <begin position="111"/>
        <end position="227"/>
    </location>
</feature>
<evidence type="ECO:0000313" key="5">
    <source>
        <dbReference type="EMBL" id="KAK2956107.1"/>
    </source>
</evidence>
<evidence type="ECO:0000256" key="2">
    <source>
        <dbReference type="SAM" id="Coils"/>
    </source>
</evidence>
<reference evidence="5 6" key="1">
    <citation type="journal article" date="2022" name="bioRxiv">
        <title>Genomics of Preaxostyla Flagellates Illuminates Evolutionary Transitions and the Path Towards Mitochondrial Loss.</title>
        <authorList>
            <person name="Novak L.V.F."/>
            <person name="Treitli S.C."/>
            <person name="Pyrih J."/>
            <person name="Halakuc P."/>
            <person name="Pipaliya S.V."/>
            <person name="Vacek V."/>
            <person name="Brzon O."/>
            <person name="Soukal P."/>
            <person name="Eme L."/>
            <person name="Dacks J.B."/>
            <person name="Karnkowska A."/>
            <person name="Elias M."/>
            <person name="Hampl V."/>
        </authorList>
    </citation>
    <scope>NUCLEOTIDE SEQUENCE [LARGE SCALE GENOMIC DNA]</scope>
    <source>
        <strain evidence="5">NAU3</strain>
        <tissue evidence="5">Gut</tissue>
    </source>
</reference>
<accession>A0ABQ9XXB6</accession>
<feature type="coiled-coil region" evidence="2">
    <location>
        <begin position="404"/>
        <end position="456"/>
    </location>
</feature>
<feature type="region of interest" description="Disordered" evidence="3">
    <location>
        <begin position="533"/>
        <end position="580"/>
    </location>
</feature>
<dbReference type="InterPro" id="IPR025252">
    <property type="entry name" value="DUF4200"/>
</dbReference>
<keyword evidence="6" id="KW-1185">Reference proteome</keyword>
<feature type="region of interest" description="Disordered" evidence="3">
    <location>
        <begin position="63"/>
        <end position="93"/>
    </location>
</feature>
<feature type="region of interest" description="Disordered" evidence="3">
    <location>
        <begin position="251"/>
        <end position="377"/>
    </location>
</feature>
<feature type="compositionally biased region" description="Basic and acidic residues" evidence="3">
    <location>
        <begin position="63"/>
        <end position="74"/>
    </location>
</feature>
<proteinExistence type="predicted"/>
<dbReference type="InterPro" id="IPR051147">
    <property type="entry name" value="CFAP_domain-containing"/>
</dbReference>
<feature type="compositionally biased region" description="Acidic residues" evidence="3">
    <location>
        <begin position="366"/>
        <end position="377"/>
    </location>
</feature>
<comment type="caution">
    <text evidence="5">The sequence shown here is derived from an EMBL/GenBank/DDBJ whole genome shotgun (WGS) entry which is preliminary data.</text>
</comment>
<dbReference type="PANTHER" id="PTHR21683:SF3">
    <property type="entry name" value="CILIA AND FLAGELLA ASSOCIATED PROTEIN 100"/>
    <property type="match status" value="1"/>
</dbReference>
<evidence type="ECO:0000256" key="1">
    <source>
        <dbReference type="ARBA" id="ARBA00023054"/>
    </source>
</evidence>
<name>A0ABQ9XXB6_9EUKA</name>
<protein>
    <recommendedName>
        <fullName evidence="4">DUF4200 domain-containing protein</fullName>
    </recommendedName>
</protein>
<dbReference type="EMBL" id="JARBJD010000059">
    <property type="protein sequence ID" value="KAK2956107.1"/>
    <property type="molecule type" value="Genomic_DNA"/>
</dbReference>
<dbReference type="Proteomes" id="UP001281761">
    <property type="component" value="Unassembled WGS sequence"/>
</dbReference>
<feature type="compositionally biased region" description="Acidic residues" evidence="3">
    <location>
        <begin position="318"/>
        <end position="359"/>
    </location>
</feature>
<gene>
    <name evidence="5" type="ORF">BLNAU_8887</name>
</gene>
<organism evidence="5 6">
    <name type="scientific">Blattamonas nauphoetae</name>
    <dbReference type="NCBI Taxonomy" id="2049346"/>
    <lineage>
        <taxon>Eukaryota</taxon>
        <taxon>Metamonada</taxon>
        <taxon>Preaxostyla</taxon>
        <taxon>Oxymonadida</taxon>
        <taxon>Blattamonas</taxon>
    </lineage>
</organism>
<dbReference type="Pfam" id="PF13863">
    <property type="entry name" value="DUF4200"/>
    <property type="match status" value="1"/>
</dbReference>
<sequence>MTQSTRRTRGSSARVEDYEVAQAENPFVMPPDHKLFLAINKNLDEKKKKRERLKTMSIIEKTQEKHHPTIRELTGDPIPTQRQMQSGAVPTQAERDLLRRAAKKEKPRDVLKREREMFDLQLKLEIARSERQHLIYSDIQENDDLTKQEMEIEQGKQQFDEFLHALDQRAIDAVERKDKESEKRAAKTQEMHRLEQQIASLETTNTKLDENIAECQRAKEFLEKITPADWKKTRELEKEISREKRLLARKEYVEERRREKETRPKTRTVTQMVRRKKPKPEKEEIEEENPEEKEEGQEGEKVEENKEESKEEEKQEANPDEDIHDEEKEQEESEYEDVEEEVEEPIIYGDEDEDDEADAEIMFPFDDPENEDEDDETNYFSRPGLVHKLFAEIEEKNFVLIQNQQEEEGLLEKQTNELNRIKSDYTRQIEDVQNKIQKLEDDIANEDRRMLSLMNSAPSSQQSMQITDENTLFAQMIQQALEGTGIETVTTTSEKMLASMESQLLRLLAKYTQEDVSQELVKKLLKDEDWMRRNRQKQDKQAQKQQLAQERTQESMRRAKEPVHKKAGRPVVGRSAPKVIKKKNLKTQVKKVDEDEEFFMD</sequence>
<evidence type="ECO:0000313" key="6">
    <source>
        <dbReference type="Proteomes" id="UP001281761"/>
    </source>
</evidence>
<dbReference type="PANTHER" id="PTHR21683">
    <property type="entry name" value="COILED-COIL DOMAIN-CONTAINING PROTEIN 42 LIKE-2-LIKE-RELATED"/>
    <property type="match status" value="1"/>
</dbReference>
<keyword evidence="1 2" id="KW-0175">Coiled coil</keyword>
<feature type="coiled-coil region" evidence="2">
    <location>
        <begin position="177"/>
        <end position="225"/>
    </location>
</feature>
<feature type="compositionally biased region" description="Basic and acidic residues" evidence="3">
    <location>
        <begin position="251"/>
        <end position="264"/>
    </location>
</feature>
<evidence type="ECO:0000259" key="4">
    <source>
        <dbReference type="Pfam" id="PF13863"/>
    </source>
</evidence>
<feature type="compositionally biased region" description="Basic and acidic residues" evidence="3">
    <location>
        <begin position="551"/>
        <end position="564"/>
    </location>
</feature>
<feature type="compositionally biased region" description="Basic and acidic residues" evidence="3">
    <location>
        <begin position="296"/>
        <end position="317"/>
    </location>
</feature>
<feature type="compositionally biased region" description="Basic and acidic residues" evidence="3">
    <location>
        <begin position="533"/>
        <end position="542"/>
    </location>
</feature>
<evidence type="ECO:0000256" key="3">
    <source>
        <dbReference type="SAM" id="MobiDB-lite"/>
    </source>
</evidence>
<feature type="compositionally biased region" description="Polar residues" evidence="3">
    <location>
        <begin position="80"/>
        <end position="89"/>
    </location>
</feature>
<feature type="compositionally biased region" description="Acidic residues" evidence="3">
    <location>
        <begin position="283"/>
        <end position="295"/>
    </location>
</feature>